<dbReference type="PANTHER" id="PTHR44591">
    <property type="entry name" value="STRESS RESPONSE REGULATOR PROTEIN 1"/>
    <property type="match status" value="1"/>
</dbReference>
<accession>A0A2G8RDC8</accession>
<dbReference type="GO" id="GO:0000160">
    <property type="term" value="P:phosphorelay signal transduction system"/>
    <property type="evidence" value="ECO:0007669"/>
    <property type="project" value="InterPro"/>
</dbReference>
<comment type="caution">
    <text evidence="4">The sequence shown here is derived from an EMBL/GenBank/DDBJ whole genome shotgun (WGS) entry which is preliminary data.</text>
</comment>
<dbReference type="PROSITE" id="PS50110">
    <property type="entry name" value="RESPONSE_REGULATORY"/>
    <property type="match status" value="1"/>
</dbReference>
<evidence type="ECO:0000313" key="4">
    <source>
        <dbReference type="EMBL" id="PIL19586.1"/>
    </source>
</evidence>
<dbReference type="PANTHER" id="PTHR44591:SF25">
    <property type="entry name" value="CHEMOTAXIS TWO-COMPONENT RESPONSE REGULATOR"/>
    <property type="match status" value="1"/>
</dbReference>
<keyword evidence="1 2" id="KW-0597">Phosphoprotein</keyword>
<feature type="modified residue" description="4-aspartylphosphate" evidence="2">
    <location>
        <position position="34"/>
    </location>
</feature>
<name>A0A2G8RDC8_9RHOB</name>
<dbReference type="InterPro" id="IPR011006">
    <property type="entry name" value="CheY-like_superfamily"/>
</dbReference>
<dbReference type="AlphaFoldDB" id="A0A2G8RDC8"/>
<keyword evidence="5" id="KW-1185">Reference proteome</keyword>
<protein>
    <recommendedName>
        <fullName evidence="3">Response regulatory domain-containing protein</fullName>
    </recommendedName>
</protein>
<organism evidence="4 5">
    <name type="scientific">Puniceibacterium antarcticum</name>
    <dbReference type="NCBI Taxonomy" id="1206336"/>
    <lineage>
        <taxon>Bacteria</taxon>
        <taxon>Pseudomonadati</taxon>
        <taxon>Pseudomonadota</taxon>
        <taxon>Alphaproteobacteria</taxon>
        <taxon>Rhodobacterales</taxon>
        <taxon>Paracoccaceae</taxon>
        <taxon>Puniceibacterium</taxon>
    </lineage>
</organism>
<feature type="domain" description="Response regulatory" evidence="3">
    <location>
        <begin position="1"/>
        <end position="101"/>
    </location>
</feature>
<evidence type="ECO:0000256" key="2">
    <source>
        <dbReference type="PROSITE-ProRule" id="PRU00169"/>
    </source>
</evidence>
<dbReference type="Pfam" id="PF00072">
    <property type="entry name" value="Response_reg"/>
    <property type="match status" value="1"/>
</dbReference>
<dbReference type="InterPro" id="IPR001789">
    <property type="entry name" value="Sig_transdc_resp-reg_receiver"/>
</dbReference>
<dbReference type="Proteomes" id="UP000231259">
    <property type="component" value="Unassembled WGS sequence"/>
</dbReference>
<dbReference type="SUPFAM" id="SSF52172">
    <property type="entry name" value="CheY-like"/>
    <property type="match status" value="1"/>
</dbReference>
<reference evidence="4 5" key="1">
    <citation type="submission" date="2013-09" db="EMBL/GenBank/DDBJ databases">
        <title>Genome sequencing of Phaeobacter antarcticus sp. nov. SM1211.</title>
        <authorList>
            <person name="Zhang X.-Y."/>
            <person name="Liu C."/>
            <person name="Chen X.-L."/>
            <person name="Xie B.-B."/>
            <person name="Qin Q.-L."/>
            <person name="Rong J.-C."/>
            <person name="Zhang Y.-Z."/>
        </authorList>
    </citation>
    <scope>NUCLEOTIDE SEQUENCE [LARGE SCALE GENOMIC DNA]</scope>
    <source>
        <strain evidence="4 5">SM1211</strain>
    </source>
</reference>
<evidence type="ECO:0000313" key="5">
    <source>
        <dbReference type="Proteomes" id="UP000231259"/>
    </source>
</evidence>
<dbReference type="EMBL" id="AWWI01000096">
    <property type="protein sequence ID" value="PIL19586.1"/>
    <property type="molecule type" value="Genomic_DNA"/>
</dbReference>
<gene>
    <name evidence="4" type="ORF">P775_13765</name>
</gene>
<evidence type="ECO:0000256" key="1">
    <source>
        <dbReference type="ARBA" id="ARBA00022553"/>
    </source>
</evidence>
<evidence type="ECO:0000259" key="3">
    <source>
        <dbReference type="PROSITE" id="PS50110"/>
    </source>
</evidence>
<sequence length="103" mass="11085">MTLSGAGYSVVEAVDGVDGYAKATSMSLAAIVTDLNMPRMNGIEFIKKYRQHPSSRGVPIIFLTTESDESLKQQARAAGATGWIVKPFKQEQLLAVIKKVANA</sequence>
<dbReference type="Gene3D" id="3.40.50.2300">
    <property type="match status" value="1"/>
</dbReference>
<dbReference type="SMART" id="SM00448">
    <property type="entry name" value="REC"/>
    <property type="match status" value="1"/>
</dbReference>
<proteinExistence type="predicted"/>
<dbReference type="InterPro" id="IPR050595">
    <property type="entry name" value="Bact_response_regulator"/>
</dbReference>